<reference evidence="3" key="1">
    <citation type="submission" date="2016-11" db="UniProtKB">
        <authorList>
            <consortium name="WormBaseParasite"/>
        </authorList>
    </citation>
    <scope>IDENTIFICATION</scope>
</reference>
<dbReference type="AlphaFoldDB" id="A0A1I8ATM1"/>
<keyword evidence="1" id="KW-0732">Signal</keyword>
<name>A0A1I8ATM1_9BILA</name>
<feature type="signal peptide" evidence="1">
    <location>
        <begin position="1"/>
        <end position="22"/>
    </location>
</feature>
<evidence type="ECO:0000313" key="2">
    <source>
        <dbReference type="Proteomes" id="UP000095287"/>
    </source>
</evidence>
<dbReference type="Proteomes" id="UP000095287">
    <property type="component" value="Unplaced"/>
</dbReference>
<evidence type="ECO:0000256" key="1">
    <source>
        <dbReference type="SAM" id="SignalP"/>
    </source>
</evidence>
<organism evidence="2 3">
    <name type="scientific">Steinernema glaseri</name>
    <dbReference type="NCBI Taxonomy" id="37863"/>
    <lineage>
        <taxon>Eukaryota</taxon>
        <taxon>Metazoa</taxon>
        <taxon>Ecdysozoa</taxon>
        <taxon>Nematoda</taxon>
        <taxon>Chromadorea</taxon>
        <taxon>Rhabditida</taxon>
        <taxon>Tylenchina</taxon>
        <taxon>Panagrolaimomorpha</taxon>
        <taxon>Strongyloidoidea</taxon>
        <taxon>Steinernematidae</taxon>
        <taxon>Steinernema</taxon>
    </lineage>
</organism>
<feature type="chain" id="PRO_5009315044" evidence="1">
    <location>
        <begin position="23"/>
        <end position="328"/>
    </location>
</feature>
<accession>A0A1I8ATM1</accession>
<evidence type="ECO:0000313" key="3">
    <source>
        <dbReference type="WBParaSite" id="L893_g9091.t1"/>
    </source>
</evidence>
<keyword evidence="2" id="KW-1185">Reference proteome</keyword>
<sequence>MRGCSWIGMVAVWALLLYIVGGDDDFFSEEALQAARSQIAPFPSCRNNEQATTLFKAGRGKQHKKENMRKIVHGAIDTLGGFATAGVSILMGNPIGVIAGGISVIKGVVGLFGGLFGFNTPPPPPTVRPEHIQAYQEQMELLNMVGQIQSTVNVIDQKLQESTGSAMNAVEATFQKLQFADDYQKYLRDVEFVAESVWVDIRSVSKQPLVNGYAVFCHRCAKTDVKVALENFEMLLNTSLVSSYSAAYKNRQITDAAASQFLNRLTQVTMMLLTAQTICGESTKIPSLLIERVKPTINSIALNLVQMENGRVRIIHEHLSSFSGLVGF</sequence>
<protein>
    <submittedName>
        <fullName evidence="3">DUF148 domain-containing protein</fullName>
    </submittedName>
</protein>
<dbReference type="WBParaSite" id="L893_g9091.t1">
    <property type="protein sequence ID" value="L893_g9091.t1"/>
    <property type="gene ID" value="L893_g9091"/>
</dbReference>
<proteinExistence type="predicted"/>